<dbReference type="AlphaFoldDB" id="A0A975GNH1"/>
<evidence type="ECO:0000313" key="2">
    <source>
        <dbReference type="Proteomes" id="UP000663722"/>
    </source>
</evidence>
<protein>
    <submittedName>
        <fullName evidence="1">Uncharacterized protein</fullName>
    </submittedName>
</protein>
<reference evidence="1" key="1">
    <citation type="journal article" date="2021" name="Microb. Physiol.">
        <title>Proteogenomic Insights into the Physiology of Marine, Sulfate-Reducing, Filamentous Desulfonema limicola and Desulfonema magnum.</title>
        <authorList>
            <person name="Schnaars V."/>
            <person name="Wohlbrand L."/>
            <person name="Scheve S."/>
            <person name="Hinrichs C."/>
            <person name="Reinhardt R."/>
            <person name="Rabus R."/>
        </authorList>
    </citation>
    <scope>NUCLEOTIDE SEQUENCE</scope>
    <source>
        <strain evidence="1">4be13</strain>
    </source>
</reference>
<proteinExistence type="predicted"/>
<dbReference type="EMBL" id="CP061800">
    <property type="protein sequence ID" value="QTA87764.1"/>
    <property type="molecule type" value="Genomic_DNA"/>
</dbReference>
<dbReference type="Proteomes" id="UP000663722">
    <property type="component" value="Chromosome"/>
</dbReference>
<accession>A0A975GNH1</accession>
<organism evidence="1 2">
    <name type="scientific">Desulfonema magnum</name>
    <dbReference type="NCBI Taxonomy" id="45655"/>
    <lineage>
        <taxon>Bacteria</taxon>
        <taxon>Pseudomonadati</taxon>
        <taxon>Thermodesulfobacteriota</taxon>
        <taxon>Desulfobacteria</taxon>
        <taxon>Desulfobacterales</taxon>
        <taxon>Desulfococcaceae</taxon>
        <taxon>Desulfonema</taxon>
    </lineage>
</organism>
<evidence type="ECO:0000313" key="1">
    <source>
        <dbReference type="EMBL" id="QTA87764.1"/>
    </source>
</evidence>
<sequence length="39" mass="4649">MHNRTKMTGISVCWKNCFRKSPGRHFGISVFQLYEFTQL</sequence>
<dbReference type="KEGG" id="dmm:dnm_038010"/>
<gene>
    <name evidence="1" type="ORF">dnm_038010</name>
</gene>
<keyword evidence="2" id="KW-1185">Reference proteome</keyword>
<name>A0A975GNH1_9BACT</name>